<evidence type="ECO:0000256" key="1">
    <source>
        <dbReference type="SAM" id="MobiDB-lite"/>
    </source>
</evidence>
<dbReference type="PANTHER" id="PTHR30153">
    <property type="entry name" value="REPLICATIVE DNA HELICASE DNAB"/>
    <property type="match status" value="1"/>
</dbReference>
<keyword evidence="3" id="KW-0614">Plasmid</keyword>
<feature type="region of interest" description="Disordered" evidence="1">
    <location>
        <begin position="702"/>
        <end position="776"/>
    </location>
</feature>
<feature type="compositionally biased region" description="Low complexity" evidence="1">
    <location>
        <begin position="752"/>
        <end position="776"/>
    </location>
</feature>
<feature type="compositionally biased region" description="Low complexity" evidence="1">
    <location>
        <begin position="301"/>
        <end position="330"/>
    </location>
</feature>
<dbReference type="RefSeq" id="WP_395759923.1">
    <property type="nucleotide sequence ID" value="NZ_CP109208.1"/>
</dbReference>
<feature type="region of interest" description="Disordered" evidence="1">
    <location>
        <begin position="821"/>
        <end position="878"/>
    </location>
</feature>
<organism evidence="3">
    <name type="scientific">Streptomyces althioticus</name>
    <dbReference type="NCBI Taxonomy" id="83380"/>
    <lineage>
        <taxon>Bacteria</taxon>
        <taxon>Bacillati</taxon>
        <taxon>Actinomycetota</taxon>
        <taxon>Actinomycetes</taxon>
        <taxon>Kitasatosporales</taxon>
        <taxon>Streptomycetaceae</taxon>
        <taxon>Streptomyces</taxon>
        <taxon>Streptomyces althioticus group</taxon>
    </lineage>
</organism>
<feature type="compositionally biased region" description="Low complexity" evidence="1">
    <location>
        <begin position="260"/>
        <end position="276"/>
    </location>
</feature>
<evidence type="ECO:0000313" key="3">
    <source>
        <dbReference type="EMBL" id="WUU58559.1"/>
    </source>
</evidence>
<protein>
    <submittedName>
        <fullName evidence="3">DnaB-like helicase C-terminal domain-containing protein</fullName>
    </submittedName>
</protein>
<dbReference type="InterPro" id="IPR007694">
    <property type="entry name" value="DNA_helicase_DnaB-like_C"/>
</dbReference>
<feature type="region of interest" description="Disordered" evidence="1">
    <location>
        <begin position="260"/>
        <end position="338"/>
    </location>
</feature>
<reference evidence="3" key="1">
    <citation type="submission" date="2022-10" db="EMBL/GenBank/DDBJ databases">
        <title>The complete genomes of actinobacterial strains from the NBC collection.</title>
        <authorList>
            <person name="Joergensen T.S."/>
            <person name="Alvarez Arevalo M."/>
            <person name="Sterndorff E.B."/>
            <person name="Faurdal D."/>
            <person name="Vuksanovic O."/>
            <person name="Mourched A.-S."/>
            <person name="Charusanti P."/>
            <person name="Shaw S."/>
            <person name="Blin K."/>
            <person name="Weber T."/>
        </authorList>
    </citation>
    <scope>NUCLEOTIDE SEQUENCE [LARGE SCALE GENOMIC DNA]</scope>
    <source>
        <strain evidence="3">NBC 01686</strain>
        <plasmid evidence="3">unnamed1</plasmid>
    </source>
</reference>
<dbReference type="Pfam" id="PF03796">
    <property type="entry name" value="DnaB_C"/>
    <property type="match status" value="1"/>
</dbReference>
<feature type="compositionally biased region" description="Pro residues" evidence="1">
    <location>
        <begin position="862"/>
        <end position="878"/>
    </location>
</feature>
<sequence>MSQARNRLYQLVDAARDDGQVVVIAKREAKSRHTYRAALIPVTRLDAASRARLSGWPSWARTAARPKLGDLVMAAGDAPGRRGVPQVLLDRTVPLAVLVEASLVPPGDALVAVPGEGPAPTTAAPVAADAAQLPSAAPGAPAAPAAPVGGPGTSPAVPGAVQNPSAAGHAAGAAVSGHVPASAADADAAAAEAGARSASVAGEESEESAPRWAGLWPMSYPKSIDELRRAADAVPVAGAEPSEAASGAVAAAADEDAAASSGLGAAPVPAQPAAAAAGGGDPQGAGRDDETDPRGVDRPSADAGHAAVQGAAGQGPGRTTAAATTSESAPAGGGGRRVLHGLGEVAGQVLTEAATAPAGPRFGFGLRALDAALGSLPVGVLTVVAAEPHAGGSLLAVHAARHTALDRQLPVLYAASGLSRTDVAMRVIAGEAELDYRRLRTGDLTEDEQQAAAQVQARLAGAALHVDDGTGLTAQAIAETAPYVDGLALVVVDRLQHTADPFIPLSGPALPEAARVLAHLARTLHVPVVAVLDTADPEVLAALDAAHLTLTLTRTHNDAQVAVAERDFGELTAVPLRADLACARFTDLPEPVRRFDAARAFRGAEGEKVTAELADAVRPYMEAGALEQLPDGLRGVLAALVHNLDEERAADQWTVSELSSSQRAVCEAAALRPALPDTESGRRLQRALEAFYAYAAAHGYRPAPPHAPGPDRVLPAAQGAPSTAAVPVVQSADAVPGTPPAPAAVPTPTPATSPAAEAAAGAALQPAPAPAGPADAGAAAAGEELAAAEAELLDAALPFTSGARHGLSARLTGALAALREASTQPGRAGELRGCARPWPTSPPAAPPRRPPRRASASARPWPRSPPLTAPPPPPPRPR</sequence>
<accession>A0ABZ1YGP1</accession>
<name>A0ABZ1YGP1_9ACTN</name>
<dbReference type="PANTHER" id="PTHR30153:SF2">
    <property type="entry name" value="REPLICATIVE DNA HELICASE"/>
    <property type="match status" value="1"/>
</dbReference>
<feature type="domain" description="SF4 helicase" evidence="2">
    <location>
        <begin position="365"/>
        <end position="531"/>
    </location>
</feature>
<feature type="compositionally biased region" description="Pro residues" evidence="1">
    <location>
        <begin position="737"/>
        <end position="751"/>
    </location>
</feature>
<dbReference type="InterPro" id="IPR027417">
    <property type="entry name" value="P-loop_NTPase"/>
</dbReference>
<feature type="compositionally biased region" description="Pro residues" evidence="1">
    <location>
        <begin position="839"/>
        <end position="848"/>
    </location>
</feature>
<dbReference type="Gene3D" id="3.40.50.300">
    <property type="entry name" value="P-loop containing nucleotide triphosphate hydrolases"/>
    <property type="match status" value="1"/>
</dbReference>
<dbReference type="SUPFAM" id="SSF52540">
    <property type="entry name" value="P-loop containing nucleoside triphosphate hydrolases"/>
    <property type="match status" value="1"/>
</dbReference>
<dbReference type="EMBL" id="CP109208">
    <property type="protein sequence ID" value="WUU58559.1"/>
    <property type="molecule type" value="Genomic_DNA"/>
</dbReference>
<feature type="region of interest" description="Disordered" evidence="1">
    <location>
        <begin position="135"/>
        <end position="165"/>
    </location>
</feature>
<geneLocation type="plasmid" evidence="3">
    <name>unnamed1</name>
</geneLocation>
<gene>
    <name evidence="3" type="ORF">OIE82_35915</name>
</gene>
<feature type="compositionally biased region" description="Basic and acidic residues" evidence="1">
    <location>
        <begin position="286"/>
        <end position="300"/>
    </location>
</feature>
<proteinExistence type="predicted"/>
<evidence type="ECO:0000259" key="2">
    <source>
        <dbReference type="Pfam" id="PF03796"/>
    </source>
</evidence>